<dbReference type="EMBL" id="JBHLWK010000035">
    <property type="protein sequence ID" value="MFC0206566.1"/>
    <property type="molecule type" value="Genomic_DNA"/>
</dbReference>
<organism evidence="2 3">
    <name type="scientific">Novosphingobium soli</name>
    <dbReference type="NCBI Taxonomy" id="574956"/>
    <lineage>
        <taxon>Bacteria</taxon>
        <taxon>Pseudomonadati</taxon>
        <taxon>Pseudomonadota</taxon>
        <taxon>Alphaproteobacteria</taxon>
        <taxon>Sphingomonadales</taxon>
        <taxon>Sphingomonadaceae</taxon>
        <taxon>Novosphingobium</taxon>
    </lineage>
</organism>
<feature type="region of interest" description="Disordered" evidence="1">
    <location>
        <begin position="1"/>
        <end position="21"/>
    </location>
</feature>
<dbReference type="Proteomes" id="UP001589798">
    <property type="component" value="Unassembled WGS sequence"/>
</dbReference>
<gene>
    <name evidence="2" type="ORF">ACFFJC_20075</name>
</gene>
<dbReference type="RefSeq" id="WP_379489155.1">
    <property type="nucleotide sequence ID" value="NZ_JBHLWK010000035.1"/>
</dbReference>
<accession>A0ABV6D1P2</accession>
<evidence type="ECO:0000313" key="2">
    <source>
        <dbReference type="EMBL" id="MFC0206566.1"/>
    </source>
</evidence>
<reference evidence="2 3" key="1">
    <citation type="submission" date="2024-09" db="EMBL/GenBank/DDBJ databases">
        <authorList>
            <person name="Sun Q."/>
            <person name="Mori K."/>
        </authorList>
    </citation>
    <scope>NUCLEOTIDE SEQUENCE [LARGE SCALE GENOMIC DNA]</scope>
    <source>
        <strain evidence="2 3">CCM 7706</strain>
    </source>
</reference>
<evidence type="ECO:0000313" key="3">
    <source>
        <dbReference type="Proteomes" id="UP001589798"/>
    </source>
</evidence>
<protein>
    <submittedName>
        <fullName evidence="2">Uncharacterized protein</fullName>
    </submittedName>
</protein>
<comment type="caution">
    <text evidence="2">The sequence shown here is derived from an EMBL/GenBank/DDBJ whole genome shotgun (WGS) entry which is preliminary data.</text>
</comment>
<evidence type="ECO:0000256" key="1">
    <source>
        <dbReference type="SAM" id="MobiDB-lite"/>
    </source>
</evidence>
<proteinExistence type="predicted"/>
<sequence length="64" mass="7100">MKDDDPIEQPAHTEEPQSALPVDISSTIRILPRKLHRAEDAMCDPGAIPEWYRFDIKPGPGSCG</sequence>
<keyword evidence="3" id="KW-1185">Reference proteome</keyword>
<name>A0ABV6D1P2_9SPHN</name>